<dbReference type="Proteomes" id="UP000029453">
    <property type="component" value="Unassembled WGS sequence"/>
</dbReference>
<gene>
    <name evidence="4" type="ORF">PPOP_1332</name>
</gene>
<evidence type="ECO:0000256" key="2">
    <source>
        <dbReference type="PROSITE-ProRule" id="PRU01248"/>
    </source>
</evidence>
<keyword evidence="5" id="KW-1185">Reference proteome</keyword>
<reference evidence="4 5" key="1">
    <citation type="submission" date="2012-10" db="EMBL/GenBank/DDBJ databases">
        <title>Draft Genome Sequence of Paenibacillus popilliae ATCC 14706T.</title>
        <authorList>
            <person name="Iiyama K."/>
            <person name="Mori K."/>
            <person name="Mon H."/>
            <person name="Chieda Y."/>
            <person name="Lee J.M."/>
            <person name="Kusakabe T."/>
            <person name="Tashiro K."/>
            <person name="Asano S."/>
            <person name="Yasunaga-Aoki C."/>
            <person name="Shimizu S."/>
        </authorList>
    </citation>
    <scope>NUCLEOTIDE SEQUENCE [LARGE SCALE GENOMIC DNA]</scope>
    <source>
        <strain evidence="4 5">ATCC 14706</strain>
    </source>
</reference>
<dbReference type="GO" id="GO:0003677">
    <property type="term" value="F:DNA binding"/>
    <property type="evidence" value="ECO:0007669"/>
    <property type="project" value="UniProtKB-UniRule"/>
</dbReference>
<name>M9LGZ9_PAEPP</name>
<dbReference type="InterPro" id="IPR010998">
    <property type="entry name" value="Integrase_recombinase_N"/>
</dbReference>
<evidence type="ECO:0000256" key="1">
    <source>
        <dbReference type="ARBA" id="ARBA00023125"/>
    </source>
</evidence>
<evidence type="ECO:0000313" key="5">
    <source>
        <dbReference type="Proteomes" id="UP000029453"/>
    </source>
</evidence>
<proteinExistence type="predicted"/>
<dbReference type="AlphaFoldDB" id="M9LGZ9"/>
<dbReference type="InterPro" id="IPR044068">
    <property type="entry name" value="CB"/>
</dbReference>
<evidence type="ECO:0000313" key="4">
    <source>
        <dbReference type="EMBL" id="GAC41975.1"/>
    </source>
</evidence>
<accession>M9LGZ9</accession>
<keyword evidence="4" id="KW-0808">Transferase</keyword>
<evidence type="ECO:0000259" key="3">
    <source>
        <dbReference type="PROSITE" id="PS51900"/>
    </source>
</evidence>
<organism evidence="4 5">
    <name type="scientific">Paenibacillus popilliae ATCC 14706</name>
    <dbReference type="NCBI Taxonomy" id="1212764"/>
    <lineage>
        <taxon>Bacteria</taxon>
        <taxon>Bacillati</taxon>
        <taxon>Bacillota</taxon>
        <taxon>Bacilli</taxon>
        <taxon>Bacillales</taxon>
        <taxon>Paenibacillaceae</taxon>
        <taxon>Paenibacillus</taxon>
    </lineage>
</organism>
<keyword evidence="1 2" id="KW-0238">DNA-binding</keyword>
<protein>
    <submittedName>
        <fullName evidence="4">Glycosyltransferase</fullName>
    </submittedName>
</protein>
<dbReference type="EMBL" id="BALG01000056">
    <property type="protein sequence ID" value="GAC41975.1"/>
    <property type="molecule type" value="Genomic_DNA"/>
</dbReference>
<sequence>MMNNNNPNLRELGLLIPASLMVNIENYTIREVFILSLKKRKKRIVIDEVTYAELTLDQALDLVVSAKRAEGLRDRTLKDYAKDYGYFLKWLKEHHPDIEYVHELSPSIFRDHINWMSGRTSI</sequence>
<feature type="domain" description="Core-binding (CB)" evidence="3">
    <location>
        <begin position="54"/>
        <end position="122"/>
    </location>
</feature>
<comment type="caution">
    <text evidence="4">The sequence shown here is derived from an EMBL/GenBank/DDBJ whole genome shotgun (WGS) entry which is preliminary data.</text>
</comment>
<dbReference type="Gene3D" id="1.10.150.130">
    <property type="match status" value="1"/>
</dbReference>
<dbReference type="PROSITE" id="PS51900">
    <property type="entry name" value="CB"/>
    <property type="match status" value="1"/>
</dbReference>
<dbReference type="GO" id="GO:0016740">
    <property type="term" value="F:transferase activity"/>
    <property type="evidence" value="ECO:0007669"/>
    <property type="project" value="UniProtKB-KW"/>
</dbReference>